<dbReference type="AlphaFoldDB" id="A0A5J4N974"/>
<reference evidence="2 3" key="1">
    <citation type="journal article" date="2019" name="Gigascience">
        <title>Whole-genome sequence of the oriental lung fluke Paragonimus westermani.</title>
        <authorList>
            <person name="Oey H."/>
            <person name="Zakrzewski M."/>
            <person name="Narain K."/>
            <person name="Devi K.R."/>
            <person name="Agatsuma T."/>
            <person name="Nawaratna S."/>
            <person name="Gobert G.N."/>
            <person name="Jones M.K."/>
            <person name="Ragan M.A."/>
            <person name="McManus D.P."/>
            <person name="Krause L."/>
        </authorList>
    </citation>
    <scope>NUCLEOTIDE SEQUENCE [LARGE SCALE GENOMIC DNA]</scope>
    <source>
        <strain evidence="2 3">IND2009</strain>
    </source>
</reference>
<feature type="transmembrane region" description="Helical" evidence="1">
    <location>
        <begin position="20"/>
        <end position="40"/>
    </location>
</feature>
<dbReference type="Proteomes" id="UP000324629">
    <property type="component" value="Unassembled WGS sequence"/>
</dbReference>
<proteinExistence type="predicted"/>
<keyword evidence="3" id="KW-1185">Reference proteome</keyword>
<keyword evidence="1" id="KW-1133">Transmembrane helix</keyword>
<protein>
    <recommendedName>
        <fullName evidence="4">MARVEL domain-containing protein</fullName>
    </recommendedName>
</protein>
<evidence type="ECO:0000313" key="3">
    <source>
        <dbReference type="Proteomes" id="UP000324629"/>
    </source>
</evidence>
<organism evidence="2 3">
    <name type="scientific">Paragonimus westermani</name>
    <dbReference type="NCBI Taxonomy" id="34504"/>
    <lineage>
        <taxon>Eukaryota</taxon>
        <taxon>Metazoa</taxon>
        <taxon>Spiralia</taxon>
        <taxon>Lophotrochozoa</taxon>
        <taxon>Platyhelminthes</taxon>
        <taxon>Trematoda</taxon>
        <taxon>Digenea</taxon>
        <taxon>Plagiorchiida</taxon>
        <taxon>Troglotremata</taxon>
        <taxon>Troglotrematidae</taxon>
        <taxon>Paragonimus</taxon>
    </lineage>
</organism>
<sequence>MFINLSSRIVVRLKLSTSEFSFLVISTFIWFIAFIVSAALNKYGSGAIAAAS</sequence>
<keyword evidence="1" id="KW-0472">Membrane</keyword>
<gene>
    <name evidence="2" type="ORF">DEA37_0008713</name>
</gene>
<accession>A0A5J4N974</accession>
<dbReference type="EMBL" id="QNGE01005308">
    <property type="protein sequence ID" value="KAA3672131.1"/>
    <property type="molecule type" value="Genomic_DNA"/>
</dbReference>
<evidence type="ECO:0000313" key="2">
    <source>
        <dbReference type="EMBL" id="KAA3672131.1"/>
    </source>
</evidence>
<name>A0A5J4N974_9TREM</name>
<evidence type="ECO:0008006" key="4">
    <source>
        <dbReference type="Google" id="ProtNLM"/>
    </source>
</evidence>
<keyword evidence="1" id="KW-0812">Transmembrane</keyword>
<comment type="caution">
    <text evidence="2">The sequence shown here is derived from an EMBL/GenBank/DDBJ whole genome shotgun (WGS) entry which is preliminary data.</text>
</comment>
<evidence type="ECO:0000256" key="1">
    <source>
        <dbReference type="SAM" id="Phobius"/>
    </source>
</evidence>